<feature type="transmembrane region" description="Helical" evidence="4">
    <location>
        <begin position="155"/>
        <end position="173"/>
    </location>
</feature>
<evidence type="ECO:0000256" key="4">
    <source>
        <dbReference type="SAM" id="Phobius"/>
    </source>
</evidence>
<feature type="transmembrane region" description="Helical" evidence="4">
    <location>
        <begin position="205"/>
        <end position="231"/>
    </location>
</feature>
<keyword evidence="3" id="KW-0902">Two-component regulatory system</keyword>
<evidence type="ECO:0000256" key="3">
    <source>
        <dbReference type="ARBA" id="ARBA00023012"/>
    </source>
</evidence>
<comment type="caution">
    <text evidence="6">The sequence shown here is derived from an EMBL/GenBank/DDBJ whole genome shotgun (WGS) entry which is preliminary data.</text>
</comment>
<dbReference type="PANTHER" id="PTHR24421">
    <property type="entry name" value="NITRATE/NITRITE SENSOR PROTEIN NARX-RELATED"/>
    <property type="match status" value="1"/>
</dbReference>
<sequence length="441" mass="47238">MRPACSSPFSAGRALRQRRRGAVSADPMTDVITSVRRCLRSRTMHDAGDVSDDPTEFDPRRLARLRRYTWWSIVPMMPVYGLLPAINLGTVDYSAAEVVVLALVVLLVVVDGTLLSTQLMLGFGHWPRHPVVRASVCAAALAATGYALAADPRGILWVVLVGGLAGVHVALAPTRLRWPLEIGSLVVVAGVAWLGSALGGPHPMIGMFVATYAAIIVAMISALTVGVVWFWDVVLQLDRARSVSGELAIARERLRFAADLHDVQGHHLQAIALKAELAERLVGHDDDAARAQASEVAELARTALRDTRAVVQGYRHSTLTGELANAREILEAAGVKTEVRGDADRVPPPLQPLFGALVREGTTNVLRHSRARTCTLDITVYGPRTRVVLHNDGANPPGAVGGSGIEGLRQRFATLAGQVDVRHDGDRFELTGTAEEPGAVS</sequence>
<name>A0A3R8Q2E3_9PSEU</name>
<dbReference type="Gene3D" id="1.20.5.1930">
    <property type="match status" value="1"/>
</dbReference>
<evidence type="ECO:0000313" key="6">
    <source>
        <dbReference type="EMBL" id="RRO15470.1"/>
    </source>
</evidence>
<feature type="transmembrane region" description="Helical" evidence="4">
    <location>
        <begin position="180"/>
        <end position="199"/>
    </location>
</feature>
<dbReference type="PANTHER" id="PTHR24421:SF63">
    <property type="entry name" value="SENSOR HISTIDINE KINASE DESK"/>
    <property type="match status" value="1"/>
</dbReference>
<reference evidence="6 7" key="1">
    <citation type="submission" date="2018-11" db="EMBL/GenBank/DDBJ databases">
        <title>Saccharopolyspora rhizosphaerae sp. nov., an actinomycete isolated from rhizosphere soil in Thailand.</title>
        <authorList>
            <person name="Intra B."/>
            <person name="Euanorasetr J."/>
            <person name="Take A."/>
            <person name="Inahashi Y."/>
            <person name="Mori M."/>
            <person name="Panbangred W."/>
            <person name="Matsumoto A."/>
        </authorList>
    </citation>
    <scope>NUCLEOTIDE SEQUENCE [LARGE SCALE GENOMIC DNA]</scope>
    <source>
        <strain evidence="6 7">H219</strain>
    </source>
</reference>
<feature type="domain" description="Signal transduction histidine kinase subgroup 3 dimerisation and phosphoacceptor" evidence="5">
    <location>
        <begin position="252"/>
        <end position="318"/>
    </location>
</feature>
<feature type="transmembrane region" description="Helical" evidence="4">
    <location>
        <begin position="68"/>
        <end position="86"/>
    </location>
</feature>
<feature type="transmembrane region" description="Helical" evidence="4">
    <location>
        <begin position="98"/>
        <end position="119"/>
    </location>
</feature>
<keyword evidence="4" id="KW-1133">Transmembrane helix</keyword>
<proteinExistence type="predicted"/>
<accession>A0A3R8Q2E3</accession>
<dbReference type="AlphaFoldDB" id="A0A3R8Q2E3"/>
<keyword evidence="1" id="KW-0808">Transferase</keyword>
<organism evidence="6 7">
    <name type="scientific">Saccharopolyspora rhizosphaerae</name>
    <dbReference type="NCBI Taxonomy" id="2492662"/>
    <lineage>
        <taxon>Bacteria</taxon>
        <taxon>Bacillati</taxon>
        <taxon>Actinomycetota</taxon>
        <taxon>Actinomycetes</taxon>
        <taxon>Pseudonocardiales</taxon>
        <taxon>Pseudonocardiaceae</taxon>
        <taxon>Saccharopolyspora</taxon>
    </lineage>
</organism>
<evidence type="ECO:0000313" key="7">
    <source>
        <dbReference type="Proteomes" id="UP000274515"/>
    </source>
</evidence>
<dbReference type="InterPro" id="IPR036890">
    <property type="entry name" value="HATPase_C_sf"/>
</dbReference>
<dbReference type="Proteomes" id="UP000274515">
    <property type="component" value="Unassembled WGS sequence"/>
</dbReference>
<gene>
    <name evidence="6" type="ORF">EIL87_15545</name>
</gene>
<evidence type="ECO:0000259" key="5">
    <source>
        <dbReference type="Pfam" id="PF07730"/>
    </source>
</evidence>
<dbReference type="InterPro" id="IPR011712">
    <property type="entry name" value="Sig_transdc_His_kin_sub3_dim/P"/>
</dbReference>
<keyword evidence="7" id="KW-1185">Reference proteome</keyword>
<protein>
    <submittedName>
        <fullName evidence="6">Histidine kinase</fullName>
    </submittedName>
</protein>
<keyword evidence="2 6" id="KW-0418">Kinase</keyword>
<keyword evidence="4" id="KW-0472">Membrane</keyword>
<dbReference type="GO" id="GO:0046983">
    <property type="term" value="F:protein dimerization activity"/>
    <property type="evidence" value="ECO:0007669"/>
    <property type="project" value="InterPro"/>
</dbReference>
<evidence type="ECO:0000256" key="2">
    <source>
        <dbReference type="ARBA" id="ARBA00022777"/>
    </source>
</evidence>
<dbReference type="Gene3D" id="3.30.565.10">
    <property type="entry name" value="Histidine kinase-like ATPase, C-terminal domain"/>
    <property type="match status" value="1"/>
</dbReference>
<dbReference type="InterPro" id="IPR050482">
    <property type="entry name" value="Sensor_HK_TwoCompSys"/>
</dbReference>
<dbReference type="GO" id="GO:0000155">
    <property type="term" value="F:phosphorelay sensor kinase activity"/>
    <property type="evidence" value="ECO:0007669"/>
    <property type="project" value="InterPro"/>
</dbReference>
<dbReference type="EMBL" id="RSAA01000015">
    <property type="protein sequence ID" value="RRO15470.1"/>
    <property type="molecule type" value="Genomic_DNA"/>
</dbReference>
<dbReference type="GO" id="GO:0016020">
    <property type="term" value="C:membrane"/>
    <property type="evidence" value="ECO:0007669"/>
    <property type="project" value="InterPro"/>
</dbReference>
<evidence type="ECO:0000256" key="1">
    <source>
        <dbReference type="ARBA" id="ARBA00022679"/>
    </source>
</evidence>
<keyword evidence="4" id="KW-0812">Transmembrane</keyword>
<dbReference type="Pfam" id="PF07730">
    <property type="entry name" value="HisKA_3"/>
    <property type="match status" value="1"/>
</dbReference>